<keyword evidence="3" id="KW-1185">Reference proteome</keyword>
<dbReference type="Gene3D" id="3.40.50.1820">
    <property type="entry name" value="alpha/beta hydrolase"/>
    <property type="match status" value="1"/>
</dbReference>
<dbReference type="InterPro" id="IPR002018">
    <property type="entry name" value="CarbesteraseB"/>
</dbReference>
<sequence length="420" mass="45813">SAPFVIYSPQAISDPGAIDQEMQAIQKTLPKPEFPGLSGTDCLTLNISIPETADHKAALPVLVYIHGGGFAVGSNWWPQYDMKRIVQLSTELGQPIIGININYRLGAAGFMASEELRQAGYDANRGLHDQRVALQWISKYISGFGGDPAKVTVSGESVGGLSTTRLLYQEEAPVSRIVVMGGAPPSMSPISKEVAEISYSALIETLGYQDLSPMDRIEALQHTLIADLQKNLNHRPPFIPVLDGLSVPYNETFSLIESTDYVFKAKRCEAAMIVYSPLDISAQRLLQCYGIKPDLDDQDALLRILQFGSDIGNQAAARALAASFPGDAFVMEFAEPNPLDDTQRAGAEQFAKDVIGFVHGQKPWKPFLESRGVSRLKGGRQHYLDGTEAVTGRFKELLDIGKVVELDTLLGLWLGFLFSP</sequence>
<gene>
    <name evidence="2" type="ORF">FALBO_14528</name>
</gene>
<accession>A0A8H4L008</accession>
<comment type="caution">
    <text evidence="2">The sequence shown here is derived from an EMBL/GenBank/DDBJ whole genome shotgun (WGS) entry which is preliminary data.</text>
</comment>
<dbReference type="PANTHER" id="PTHR43142:SF11">
    <property type="entry name" value="CARBOXYLIC ESTER HYDROLASE"/>
    <property type="match status" value="1"/>
</dbReference>
<proteinExistence type="predicted"/>
<dbReference type="OrthoDB" id="3200163at2759"/>
<organism evidence="2 3">
    <name type="scientific">Fusarium albosuccineum</name>
    <dbReference type="NCBI Taxonomy" id="1237068"/>
    <lineage>
        <taxon>Eukaryota</taxon>
        <taxon>Fungi</taxon>
        <taxon>Dikarya</taxon>
        <taxon>Ascomycota</taxon>
        <taxon>Pezizomycotina</taxon>
        <taxon>Sordariomycetes</taxon>
        <taxon>Hypocreomycetidae</taxon>
        <taxon>Hypocreales</taxon>
        <taxon>Nectriaceae</taxon>
        <taxon>Fusarium</taxon>
        <taxon>Fusarium decemcellulare species complex</taxon>
    </lineage>
</organism>
<protein>
    <submittedName>
        <fullName evidence="2">Carboxylesterase</fullName>
    </submittedName>
</protein>
<dbReference type="AlphaFoldDB" id="A0A8H4L008"/>
<dbReference type="InterPro" id="IPR029058">
    <property type="entry name" value="AB_hydrolase_fold"/>
</dbReference>
<dbReference type="Pfam" id="PF00135">
    <property type="entry name" value="COesterase"/>
    <property type="match status" value="1"/>
</dbReference>
<dbReference type="SUPFAM" id="SSF53474">
    <property type="entry name" value="alpha/beta-Hydrolases"/>
    <property type="match status" value="1"/>
</dbReference>
<dbReference type="Proteomes" id="UP000554235">
    <property type="component" value="Unassembled WGS sequence"/>
</dbReference>
<feature type="non-terminal residue" evidence="2">
    <location>
        <position position="1"/>
    </location>
</feature>
<evidence type="ECO:0000313" key="3">
    <source>
        <dbReference type="Proteomes" id="UP000554235"/>
    </source>
</evidence>
<evidence type="ECO:0000259" key="1">
    <source>
        <dbReference type="Pfam" id="PF00135"/>
    </source>
</evidence>
<evidence type="ECO:0000313" key="2">
    <source>
        <dbReference type="EMBL" id="KAF4458724.1"/>
    </source>
</evidence>
<dbReference type="PANTHER" id="PTHR43142">
    <property type="entry name" value="CARBOXYLIC ESTER HYDROLASE"/>
    <property type="match status" value="1"/>
</dbReference>
<dbReference type="EMBL" id="JAADYS010002370">
    <property type="protein sequence ID" value="KAF4458724.1"/>
    <property type="molecule type" value="Genomic_DNA"/>
</dbReference>
<feature type="domain" description="Carboxylesterase type B" evidence="1">
    <location>
        <begin position="26"/>
        <end position="257"/>
    </location>
</feature>
<name>A0A8H4L008_9HYPO</name>
<reference evidence="2 3" key="1">
    <citation type="submission" date="2020-01" db="EMBL/GenBank/DDBJ databases">
        <title>Identification and distribution of gene clusters putatively required for synthesis of sphingolipid metabolism inhibitors in phylogenetically diverse species of the filamentous fungus Fusarium.</title>
        <authorList>
            <person name="Kim H.-S."/>
            <person name="Busman M."/>
            <person name="Brown D.W."/>
            <person name="Divon H."/>
            <person name="Uhlig S."/>
            <person name="Proctor R.H."/>
        </authorList>
    </citation>
    <scope>NUCLEOTIDE SEQUENCE [LARGE SCALE GENOMIC DNA]</scope>
    <source>
        <strain evidence="2 3">NRRL 20459</strain>
    </source>
</reference>